<dbReference type="InterPro" id="IPR000608">
    <property type="entry name" value="UBC"/>
</dbReference>
<name>A0A8H3HW01_9LECA</name>
<dbReference type="Proteomes" id="UP000664169">
    <property type="component" value="Unassembled WGS sequence"/>
</dbReference>
<dbReference type="OrthoDB" id="406833at2759"/>
<dbReference type="Gene3D" id="3.10.110.10">
    <property type="entry name" value="Ubiquitin Conjugating Enzyme"/>
    <property type="match status" value="1"/>
</dbReference>
<gene>
    <name evidence="3" type="ORF">GOMPHAMPRED_002921</name>
</gene>
<comment type="caution">
    <text evidence="3">The sequence shown here is derived from an EMBL/GenBank/DDBJ whole genome shotgun (WGS) entry which is preliminary data.</text>
</comment>
<dbReference type="Pfam" id="PF00179">
    <property type="entry name" value="UQ_con"/>
    <property type="match status" value="1"/>
</dbReference>
<dbReference type="InterPro" id="IPR016135">
    <property type="entry name" value="UBQ-conjugating_enzyme/RWD"/>
</dbReference>
<organism evidence="3 4">
    <name type="scientific">Gomphillus americanus</name>
    <dbReference type="NCBI Taxonomy" id="1940652"/>
    <lineage>
        <taxon>Eukaryota</taxon>
        <taxon>Fungi</taxon>
        <taxon>Dikarya</taxon>
        <taxon>Ascomycota</taxon>
        <taxon>Pezizomycotina</taxon>
        <taxon>Lecanoromycetes</taxon>
        <taxon>OSLEUM clade</taxon>
        <taxon>Ostropomycetidae</taxon>
        <taxon>Ostropales</taxon>
        <taxon>Graphidaceae</taxon>
        <taxon>Gomphilloideae</taxon>
        <taxon>Gomphillus</taxon>
    </lineage>
</organism>
<sequence length="164" mass="18647">MAGAFASRRLQRELPKLQATTSPGIKLVSATDLQEWLIDIQVMDSAHPLYAGQTYRLRFRFSGKYPIEAPEVMFIRATAASCWDQKPRSIPMHPHIYSNGIICLDLLDKAGWSPVQNVESVSMSLQSMLAGNYKNERPEGDEVFVRTNTQRPRDVNFEFHDDDC</sequence>
<evidence type="ECO:0000313" key="4">
    <source>
        <dbReference type="Proteomes" id="UP000664169"/>
    </source>
</evidence>
<accession>A0A8H3HW01</accession>
<feature type="domain" description="UBC core" evidence="2">
    <location>
        <begin position="5"/>
        <end position="164"/>
    </location>
</feature>
<dbReference type="SMART" id="SM00212">
    <property type="entry name" value="UBCc"/>
    <property type="match status" value="1"/>
</dbReference>
<dbReference type="CDD" id="cd23808">
    <property type="entry name" value="UBCc_UBE2W"/>
    <property type="match status" value="1"/>
</dbReference>
<evidence type="ECO:0000313" key="3">
    <source>
        <dbReference type="EMBL" id="CAF9904702.1"/>
    </source>
</evidence>
<dbReference type="InterPro" id="IPR050113">
    <property type="entry name" value="Ub_conjugating_enzyme"/>
</dbReference>
<keyword evidence="4" id="KW-1185">Reference proteome</keyword>
<keyword evidence="1" id="KW-0833">Ubl conjugation pathway</keyword>
<dbReference type="SUPFAM" id="SSF54495">
    <property type="entry name" value="UBC-like"/>
    <property type="match status" value="1"/>
</dbReference>
<evidence type="ECO:0000259" key="2">
    <source>
        <dbReference type="PROSITE" id="PS50127"/>
    </source>
</evidence>
<proteinExistence type="predicted"/>
<protein>
    <recommendedName>
        <fullName evidence="2">UBC core domain-containing protein</fullName>
    </recommendedName>
</protein>
<evidence type="ECO:0000256" key="1">
    <source>
        <dbReference type="ARBA" id="ARBA00022786"/>
    </source>
</evidence>
<dbReference type="AlphaFoldDB" id="A0A8H3HW01"/>
<dbReference type="PROSITE" id="PS50127">
    <property type="entry name" value="UBC_2"/>
    <property type="match status" value="1"/>
</dbReference>
<dbReference type="PANTHER" id="PTHR24067">
    <property type="entry name" value="UBIQUITIN-CONJUGATING ENZYME E2"/>
    <property type="match status" value="1"/>
</dbReference>
<reference evidence="3" key="1">
    <citation type="submission" date="2021-03" db="EMBL/GenBank/DDBJ databases">
        <authorList>
            <person name="Tagirdzhanova G."/>
        </authorList>
    </citation>
    <scope>NUCLEOTIDE SEQUENCE</scope>
</reference>
<dbReference type="EMBL" id="CAJPDQ010000002">
    <property type="protein sequence ID" value="CAF9904702.1"/>
    <property type="molecule type" value="Genomic_DNA"/>
</dbReference>
<dbReference type="FunFam" id="3.10.110.10:FF:000072">
    <property type="entry name" value="Ubiquitin-conjugating enzyme E2 W"/>
    <property type="match status" value="1"/>
</dbReference>